<feature type="region of interest" description="Disordered" evidence="8">
    <location>
        <begin position="1"/>
        <end position="98"/>
    </location>
</feature>
<reference evidence="10" key="1">
    <citation type="submission" date="2021-06" db="EMBL/GenBank/DDBJ databases">
        <authorList>
            <person name="Hodson N. C."/>
            <person name="Mongue J. A."/>
            <person name="Jaron S. K."/>
        </authorList>
    </citation>
    <scope>NUCLEOTIDE SEQUENCE</scope>
</reference>
<dbReference type="PROSITE" id="PS00027">
    <property type="entry name" value="HOMEOBOX_1"/>
    <property type="match status" value="1"/>
</dbReference>
<evidence type="ECO:0000256" key="6">
    <source>
        <dbReference type="PROSITE-ProRule" id="PRU00108"/>
    </source>
</evidence>
<dbReference type="SMART" id="SM00389">
    <property type="entry name" value="HOX"/>
    <property type="match status" value="1"/>
</dbReference>
<dbReference type="InterPro" id="IPR050649">
    <property type="entry name" value="Paired_Homeobox_TFs"/>
</dbReference>
<dbReference type="Proteomes" id="UP000708208">
    <property type="component" value="Unassembled WGS sequence"/>
</dbReference>
<dbReference type="CDD" id="cd00086">
    <property type="entry name" value="homeodomain"/>
    <property type="match status" value="1"/>
</dbReference>
<feature type="DNA-binding region" description="Homeobox" evidence="6">
    <location>
        <begin position="98"/>
        <end position="157"/>
    </location>
</feature>
<comment type="subcellular location">
    <subcellularLocation>
        <location evidence="1 6 7">Nucleus</location>
    </subcellularLocation>
</comment>
<dbReference type="GO" id="GO:0000977">
    <property type="term" value="F:RNA polymerase II transcription regulatory region sequence-specific DNA binding"/>
    <property type="evidence" value="ECO:0007669"/>
    <property type="project" value="TreeGrafter"/>
</dbReference>
<evidence type="ECO:0000313" key="10">
    <source>
        <dbReference type="EMBL" id="CAG7817440.1"/>
    </source>
</evidence>
<dbReference type="InterPro" id="IPR003654">
    <property type="entry name" value="OAR_dom"/>
</dbReference>
<feature type="compositionally biased region" description="Low complexity" evidence="8">
    <location>
        <begin position="10"/>
        <end position="25"/>
    </location>
</feature>
<keyword evidence="2" id="KW-0217">Developmental protein</keyword>
<organism evidence="10 11">
    <name type="scientific">Allacma fusca</name>
    <dbReference type="NCBI Taxonomy" id="39272"/>
    <lineage>
        <taxon>Eukaryota</taxon>
        <taxon>Metazoa</taxon>
        <taxon>Ecdysozoa</taxon>
        <taxon>Arthropoda</taxon>
        <taxon>Hexapoda</taxon>
        <taxon>Collembola</taxon>
        <taxon>Symphypleona</taxon>
        <taxon>Sminthuridae</taxon>
        <taxon>Allacma</taxon>
    </lineage>
</organism>
<feature type="domain" description="Homeobox" evidence="9">
    <location>
        <begin position="96"/>
        <end position="156"/>
    </location>
</feature>
<dbReference type="Pfam" id="PF00046">
    <property type="entry name" value="Homeodomain"/>
    <property type="match status" value="1"/>
</dbReference>
<feature type="compositionally biased region" description="Polar residues" evidence="8">
    <location>
        <begin position="308"/>
        <end position="319"/>
    </location>
</feature>
<dbReference type="PROSITE" id="PS50071">
    <property type="entry name" value="HOMEOBOX_2"/>
    <property type="match status" value="1"/>
</dbReference>
<evidence type="ECO:0000256" key="7">
    <source>
        <dbReference type="RuleBase" id="RU000682"/>
    </source>
</evidence>
<proteinExistence type="predicted"/>
<dbReference type="GO" id="GO:0000981">
    <property type="term" value="F:DNA-binding transcription factor activity, RNA polymerase II-specific"/>
    <property type="evidence" value="ECO:0007669"/>
    <property type="project" value="InterPro"/>
</dbReference>
<evidence type="ECO:0000259" key="9">
    <source>
        <dbReference type="PROSITE" id="PS50071"/>
    </source>
</evidence>
<dbReference type="Pfam" id="PF03826">
    <property type="entry name" value="OAR"/>
    <property type="match status" value="1"/>
</dbReference>
<keyword evidence="5 6" id="KW-0539">Nucleus</keyword>
<keyword evidence="4 6" id="KW-0371">Homeobox</keyword>
<name>A0A8J2KLY9_9HEXA</name>
<feature type="compositionally biased region" description="Acidic residues" evidence="8">
    <location>
        <begin position="74"/>
        <end position="90"/>
    </location>
</feature>
<dbReference type="OrthoDB" id="6159439at2759"/>
<dbReference type="PANTHER" id="PTHR24329:SF337">
    <property type="entry name" value="ARISTALESS RELATED HOMEOBOX"/>
    <property type="match status" value="1"/>
</dbReference>
<keyword evidence="11" id="KW-1185">Reference proteome</keyword>
<gene>
    <name evidence="10" type="ORF">AFUS01_LOCUS28012</name>
</gene>
<feature type="compositionally biased region" description="Basic and acidic residues" evidence="8">
    <location>
        <begin position="26"/>
        <end position="46"/>
    </location>
</feature>
<dbReference type="PANTHER" id="PTHR24329">
    <property type="entry name" value="HOMEOBOX PROTEIN ARISTALESS"/>
    <property type="match status" value="1"/>
</dbReference>
<evidence type="ECO:0000256" key="8">
    <source>
        <dbReference type="SAM" id="MobiDB-lite"/>
    </source>
</evidence>
<protein>
    <recommendedName>
        <fullName evidence="9">Homeobox domain-containing protein</fullName>
    </recommendedName>
</protein>
<comment type="caution">
    <text evidence="10">The sequence shown here is derived from an EMBL/GenBank/DDBJ whole genome shotgun (WGS) entry which is preliminary data.</text>
</comment>
<feature type="region of interest" description="Disordered" evidence="8">
    <location>
        <begin position="292"/>
        <end position="328"/>
    </location>
</feature>
<evidence type="ECO:0000256" key="2">
    <source>
        <dbReference type="ARBA" id="ARBA00022473"/>
    </source>
</evidence>
<sequence length="376" mass="41848">MGSAAEKWNSNKNGKNGSSNSPSPSHHFDYEQARGHETAESKEIDPARYSNNGGSLENEEETSSKSGSTHDLMERDDDNLSDGNESENGLDDIPKRKQRRYRTTFTSYQLEELEKAFSRTHYPDVFTREELALKIGLTEARIQVWFQNRRAKFRKNEKTPNSMFLNPTLSLGNHQPPPGQLPFGPLYLRKHAPIDTLAPSASHMLPHRIPHPWSPHLSYFPSLASHHSAAAAAALNYRNQFLNPAAAYLPGPQSFQNLLAQLNGACAAAAAASQQGNLLPNSMTNQDILLRSNSLLPPSPENSDRPRTSSPVGSNSTKGDGSENDFQVGVTEGRNIAQLERRNSSIHNLRVKAREHEMTLEMLRNGFHLERSEHVV</sequence>
<dbReference type="FunFam" id="1.10.10.60:FF:000102">
    <property type="entry name" value="Aristaless related homeobox"/>
    <property type="match status" value="1"/>
</dbReference>
<evidence type="ECO:0000256" key="3">
    <source>
        <dbReference type="ARBA" id="ARBA00023125"/>
    </source>
</evidence>
<evidence type="ECO:0000256" key="4">
    <source>
        <dbReference type="ARBA" id="ARBA00023155"/>
    </source>
</evidence>
<evidence type="ECO:0000256" key="1">
    <source>
        <dbReference type="ARBA" id="ARBA00004123"/>
    </source>
</evidence>
<dbReference type="InterPro" id="IPR001356">
    <property type="entry name" value="HD"/>
</dbReference>
<evidence type="ECO:0000313" key="11">
    <source>
        <dbReference type="Proteomes" id="UP000708208"/>
    </source>
</evidence>
<dbReference type="InterPro" id="IPR017970">
    <property type="entry name" value="Homeobox_CS"/>
</dbReference>
<dbReference type="AlphaFoldDB" id="A0A8J2KLY9"/>
<evidence type="ECO:0000256" key="5">
    <source>
        <dbReference type="ARBA" id="ARBA00023242"/>
    </source>
</evidence>
<keyword evidence="3 6" id="KW-0238">DNA-binding</keyword>
<dbReference type="EMBL" id="CAJVCH010394267">
    <property type="protein sequence ID" value="CAG7817440.1"/>
    <property type="molecule type" value="Genomic_DNA"/>
</dbReference>
<dbReference type="GO" id="GO:0005634">
    <property type="term" value="C:nucleus"/>
    <property type="evidence" value="ECO:0007669"/>
    <property type="project" value="UniProtKB-SubCell"/>
</dbReference>
<accession>A0A8J2KLY9</accession>